<evidence type="ECO:0000313" key="6">
    <source>
        <dbReference type="EMBL" id="ADE32188.1"/>
    </source>
</evidence>
<organism evidence="6 7">
    <name type="scientific">Streptococcus suis (strain GZ1)</name>
    <dbReference type="NCBI Taxonomy" id="423211"/>
    <lineage>
        <taxon>Bacteria</taxon>
        <taxon>Bacillati</taxon>
        <taxon>Bacillota</taxon>
        <taxon>Bacilli</taxon>
        <taxon>Lactobacillales</taxon>
        <taxon>Streptococcaceae</taxon>
        <taxon>Streptococcus</taxon>
    </lineage>
</organism>
<dbReference type="InterPro" id="IPR011013">
    <property type="entry name" value="Gal_mutarotase_sf_dom"/>
</dbReference>
<keyword evidence="3" id="KW-0378">Hydrolase</keyword>
<dbReference type="GO" id="GO:0046872">
    <property type="term" value="F:metal ion binding"/>
    <property type="evidence" value="ECO:0007669"/>
    <property type="project" value="UniProtKB-KW"/>
</dbReference>
<dbReference type="AlphaFoldDB" id="D5AK23"/>
<dbReference type="GO" id="GO:0004559">
    <property type="term" value="F:alpha-mannosidase activity"/>
    <property type="evidence" value="ECO:0007669"/>
    <property type="project" value="InterPro"/>
</dbReference>
<keyword evidence="4" id="KW-0326">Glycosidase</keyword>
<evidence type="ECO:0000256" key="2">
    <source>
        <dbReference type="ARBA" id="ARBA00022723"/>
    </source>
</evidence>
<dbReference type="SUPFAM" id="SSF74650">
    <property type="entry name" value="Galactose mutarotase-like"/>
    <property type="match status" value="1"/>
</dbReference>
<name>D5AK23_STRGZ</name>
<feature type="domain" description="Glycoside hydrolase family 38 central" evidence="5">
    <location>
        <begin position="305"/>
        <end position="375"/>
    </location>
</feature>
<dbReference type="InterPro" id="IPR015341">
    <property type="entry name" value="Glyco_hydro_38_cen"/>
</dbReference>
<dbReference type="Gene3D" id="3.20.110.10">
    <property type="entry name" value="Glycoside hydrolase 38, N terminal domain"/>
    <property type="match status" value="1"/>
</dbReference>
<reference evidence="6 7" key="1">
    <citation type="journal article" date="2009" name="J. Infect. Dis.">
        <title>Clinical, experimental, and genomic differences between intermediately pathogenic, highly pathogenic, and epidemic Streptococcus suis.</title>
        <authorList>
            <person name="Ye C."/>
            <person name="Zheng H."/>
            <person name="Zhang J."/>
            <person name="Jing H."/>
            <person name="Wang L."/>
            <person name="Xiong Y."/>
            <person name="Wang W."/>
            <person name="Zhou Z."/>
            <person name="Sun Q."/>
            <person name="Luo X."/>
            <person name="Du H."/>
            <person name="Gottschalk M."/>
            <person name="Xu J."/>
        </authorList>
    </citation>
    <scope>NUCLEOTIDE SEQUENCE [LARGE SCALE GENOMIC DNA]</scope>
    <source>
        <strain evidence="6 7">GZ1</strain>
    </source>
</reference>
<evidence type="ECO:0000256" key="3">
    <source>
        <dbReference type="ARBA" id="ARBA00022801"/>
    </source>
</evidence>
<comment type="similarity">
    <text evidence="1">Belongs to the glycosyl hydrolase 38 family.</text>
</comment>
<dbReference type="GO" id="GO:0006013">
    <property type="term" value="P:mannose metabolic process"/>
    <property type="evidence" value="ECO:0007669"/>
    <property type="project" value="InterPro"/>
</dbReference>
<dbReference type="Pfam" id="PF18438">
    <property type="entry name" value="Glyco_hydro_38"/>
    <property type="match status" value="1"/>
</dbReference>
<dbReference type="Pfam" id="PF07748">
    <property type="entry name" value="Glyco_hydro_38C"/>
    <property type="match status" value="1"/>
</dbReference>
<dbReference type="Pfam" id="PF01074">
    <property type="entry name" value="Glyco_hydro_38N"/>
    <property type="match status" value="1"/>
</dbReference>
<dbReference type="InterPro" id="IPR028995">
    <property type="entry name" value="Glyco_hydro_57/38_cen_sf"/>
</dbReference>
<dbReference type="InterPro" id="IPR037094">
    <property type="entry name" value="Glyco_hydro_38_cen_sf"/>
</dbReference>
<dbReference type="Gene3D" id="2.70.98.30">
    <property type="entry name" value="Golgi alpha-mannosidase II, domain 4"/>
    <property type="match status" value="1"/>
</dbReference>
<dbReference type="SUPFAM" id="SSF88688">
    <property type="entry name" value="Families 57/38 glycoside transferase middle domain"/>
    <property type="match status" value="1"/>
</dbReference>
<dbReference type="GO" id="GO:0009313">
    <property type="term" value="P:oligosaccharide catabolic process"/>
    <property type="evidence" value="ECO:0007669"/>
    <property type="project" value="TreeGrafter"/>
</dbReference>
<protein>
    <recommendedName>
        <fullName evidence="5">Glycoside hydrolase family 38 central domain-containing protein</fullName>
    </recommendedName>
</protein>
<dbReference type="CAZy" id="GH38">
    <property type="family name" value="Glycoside Hydrolase Family 38"/>
</dbReference>
<dbReference type="PATRIC" id="fig|423211.3.peg.1705"/>
<keyword evidence="2" id="KW-0479">Metal-binding</keyword>
<dbReference type="InterPro" id="IPR027291">
    <property type="entry name" value="Glyco_hydro_38_N_sf"/>
</dbReference>
<dbReference type="InterPro" id="IPR011682">
    <property type="entry name" value="Glyco_hydro_38_C"/>
</dbReference>
<dbReference type="GO" id="GO:0030246">
    <property type="term" value="F:carbohydrate binding"/>
    <property type="evidence" value="ECO:0007669"/>
    <property type="project" value="InterPro"/>
</dbReference>
<evidence type="ECO:0000259" key="5">
    <source>
        <dbReference type="SMART" id="SM00872"/>
    </source>
</evidence>
<dbReference type="Gene3D" id="2.60.40.2210">
    <property type="match status" value="1"/>
</dbReference>
<evidence type="ECO:0000256" key="4">
    <source>
        <dbReference type="ARBA" id="ARBA00023295"/>
    </source>
</evidence>
<dbReference type="PANTHER" id="PTHR46017">
    <property type="entry name" value="ALPHA-MANNOSIDASE 2C1"/>
    <property type="match status" value="1"/>
</dbReference>
<evidence type="ECO:0000313" key="7">
    <source>
        <dbReference type="Proteomes" id="UP000002359"/>
    </source>
</evidence>
<evidence type="ECO:0000256" key="1">
    <source>
        <dbReference type="ARBA" id="ARBA00009792"/>
    </source>
</evidence>
<dbReference type="SUPFAM" id="SSF88713">
    <property type="entry name" value="Glycoside hydrolase/deacetylase"/>
    <property type="match status" value="1"/>
</dbReference>
<dbReference type="InterPro" id="IPR000602">
    <property type="entry name" value="Glyco_hydro_38_N"/>
</dbReference>
<dbReference type="EMBL" id="CP000837">
    <property type="protein sequence ID" value="ADE32188.1"/>
    <property type="molecule type" value="Genomic_DNA"/>
</dbReference>
<dbReference type="HOGENOM" id="CLU_003442_2_1_9"/>
<dbReference type="Gene3D" id="1.20.1270.50">
    <property type="entry name" value="Glycoside hydrolase family 38, central domain"/>
    <property type="match status" value="1"/>
</dbReference>
<dbReference type="PANTHER" id="PTHR46017:SF2">
    <property type="entry name" value="MANNOSYLGLYCERATE HYDROLASE"/>
    <property type="match status" value="1"/>
</dbReference>
<dbReference type="InterPro" id="IPR041509">
    <property type="entry name" value="GH38_beta-1"/>
</dbReference>
<accession>D5AK23</accession>
<dbReference type="CDD" id="cd10814">
    <property type="entry name" value="GH38N_AMII_SpGH38_like"/>
    <property type="match status" value="1"/>
</dbReference>
<dbReference type="SMART" id="SM00872">
    <property type="entry name" value="Alpha-mann_mid"/>
    <property type="match status" value="1"/>
</dbReference>
<gene>
    <name evidence="6" type="ordered locus">SSGZ1_1732</name>
</gene>
<dbReference type="InterPro" id="IPR011330">
    <property type="entry name" value="Glyco_hydro/deAcase_b/a-brl"/>
</dbReference>
<dbReference type="Pfam" id="PF09261">
    <property type="entry name" value="Alpha-mann_mid"/>
    <property type="match status" value="1"/>
</dbReference>
<dbReference type="KEGG" id="ssw:SSGZ1_1732"/>
<proteinExistence type="inferred from homology"/>
<sequence length="898" mass="103676">MIYDRRNKMGKETVHIISHSHWDREWYLPLEEHRMRLVELFDDLFDLFETDPEFRSFHLDGQTIVLDDYLEIRPQNRELLKKYIQDGRLIIGPFYILQDDYLITSEANMRNTLLGHLESKKWGRAPKIGYYPDTFGNMGQAPQLLRQAGIDVALFGRGVKPVGFDNQVLGDDQFQSTFSEMIWEGADGSQVLGILFANWYSNGNEIPVDEEEARVFWEKKLADVRKYASTSHYLLMNGCDHQPVQKNLSQALRLARKLYPDIDFVHSSFEEYIAAVKEELPVDLSRVKGELISQETDGWYTLANTASSRIYLKQANDQASQLLEQVVEPLVVMTGDKVPRDELRYAWKLLLQNAPHDSICGCSVDQVHSEMETRFKKVKQVAHFLSQRSLDRWEKQVDSSQLDGLLFTVFNTTACRQTQLVEVDLLVEQEDFRDGQLEQHFQSMAAISLPALGLFTSQGQEVEATIEDLGVNFRYDLPKDAFRSANFARQIRVRFVVENQAPFSWQTYQVKPIGDTRVNSSLSEQFENDYYRINVMDGQLLLEDKRTGQAYKDWLRFEDCGDLGNEYIFMAPKNDQPIYGQIEYFGLVYQTEAVSIAKVMHRLQLPVAMETSLEDEQKRLVEFKHRTSQRSQEKKDLLLTTYLTLYRHQSQIRIQTDFHNQIKDHRLRAVFDIGIEAENHLADSIFEVVERPNQPHPAWENPSNPQRHRSFISLSDGRQAMTVSSKGLHEYEILDKGKIALTLLRATGELGDWGYFPTPEAQCLRECQLDYAFEICPVEEGFASFQRAQAFQGHLLTKQLTSHSGHLPCDHQFLSHPALEEDRLCVTSLKVAETSDRILLRYYNMSQEQLAGWSEWTEGVDLLEEPLEDLPARIGSQAIRTEVVGHHGKEKEHGSSLF</sequence>
<dbReference type="Proteomes" id="UP000002359">
    <property type="component" value="Chromosome"/>
</dbReference>